<feature type="coiled-coil region" evidence="1">
    <location>
        <begin position="189"/>
        <end position="223"/>
    </location>
</feature>
<name>A0A8H5D7Y4_9AGAR</name>
<keyword evidence="6" id="KW-1185">Reference proteome</keyword>
<dbReference type="Gene3D" id="2.60.120.1160">
    <property type="match status" value="2"/>
</dbReference>
<evidence type="ECO:0000256" key="1">
    <source>
        <dbReference type="SAM" id="Coils"/>
    </source>
</evidence>
<dbReference type="GO" id="GO:0004363">
    <property type="term" value="F:glutathione synthase activity"/>
    <property type="evidence" value="ECO:0007669"/>
    <property type="project" value="InterPro"/>
</dbReference>
<evidence type="ECO:0000313" key="5">
    <source>
        <dbReference type="EMBL" id="KAF5354391.1"/>
    </source>
</evidence>
<dbReference type="PANTHER" id="PTHR11130:SF0">
    <property type="entry name" value="GLUTATHIONE SYNTHETASE"/>
    <property type="match status" value="1"/>
</dbReference>
<dbReference type="SUPFAM" id="SSF52440">
    <property type="entry name" value="PreATP-grasp domain"/>
    <property type="match status" value="1"/>
</dbReference>
<accession>A0A8H5D7Y4</accession>
<dbReference type="OrthoDB" id="2020073at2759"/>
<protein>
    <submittedName>
        <fullName evidence="5">Uncharacterized protein</fullName>
    </submittedName>
</protein>
<feature type="domain" description="Glycoside hydrolase 131 catalytic N-terminal" evidence="4">
    <location>
        <begin position="604"/>
        <end position="642"/>
    </location>
</feature>
<dbReference type="GO" id="GO:0005829">
    <property type="term" value="C:cytosol"/>
    <property type="evidence" value="ECO:0007669"/>
    <property type="project" value="TreeGrafter"/>
</dbReference>
<organism evidence="5 6">
    <name type="scientific">Tetrapyrgos nigripes</name>
    <dbReference type="NCBI Taxonomy" id="182062"/>
    <lineage>
        <taxon>Eukaryota</taxon>
        <taxon>Fungi</taxon>
        <taxon>Dikarya</taxon>
        <taxon>Basidiomycota</taxon>
        <taxon>Agaricomycotina</taxon>
        <taxon>Agaricomycetes</taxon>
        <taxon>Agaricomycetidae</taxon>
        <taxon>Agaricales</taxon>
        <taxon>Marasmiineae</taxon>
        <taxon>Marasmiaceae</taxon>
        <taxon>Tetrapyrgos</taxon>
    </lineage>
</organism>
<evidence type="ECO:0000313" key="6">
    <source>
        <dbReference type="Proteomes" id="UP000559256"/>
    </source>
</evidence>
<dbReference type="GO" id="GO:0043295">
    <property type="term" value="F:glutathione binding"/>
    <property type="evidence" value="ECO:0007669"/>
    <property type="project" value="TreeGrafter"/>
</dbReference>
<feature type="compositionally biased region" description="Pro residues" evidence="2">
    <location>
        <begin position="500"/>
        <end position="510"/>
    </location>
</feature>
<dbReference type="GO" id="GO:0005524">
    <property type="term" value="F:ATP binding"/>
    <property type="evidence" value="ECO:0007669"/>
    <property type="project" value="InterPro"/>
</dbReference>
<evidence type="ECO:0000259" key="4">
    <source>
        <dbReference type="Pfam" id="PF18271"/>
    </source>
</evidence>
<feature type="domain" description="Glycoside hydrolase 131 catalytic N-terminal" evidence="4">
    <location>
        <begin position="535"/>
        <end position="576"/>
    </location>
</feature>
<dbReference type="Proteomes" id="UP000559256">
    <property type="component" value="Unassembled WGS sequence"/>
</dbReference>
<keyword evidence="1" id="KW-0175">Coiled coil</keyword>
<comment type="caution">
    <text evidence="5">The sequence shown here is derived from an EMBL/GenBank/DDBJ whole genome shotgun (WGS) entry which is preliminary data.</text>
</comment>
<feature type="region of interest" description="Disordered" evidence="2">
    <location>
        <begin position="485"/>
        <end position="514"/>
    </location>
</feature>
<evidence type="ECO:0000256" key="2">
    <source>
        <dbReference type="SAM" id="MobiDB-lite"/>
    </source>
</evidence>
<dbReference type="AlphaFoldDB" id="A0A8H5D7Y4"/>
<dbReference type="InterPro" id="IPR016185">
    <property type="entry name" value="PreATP-grasp_dom_sf"/>
</dbReference>
<sequence>MLLKKSNPLSKTDLKTTIWFNFSLISELSLKTPSTPVLLTPPFLLTRPPLQVFPTVHPVPPLPELVINQPWSLHPLLQPAQLPLPVTKPPTQTPNKDFFYAQGFKAHRSKPAEMIARYLDKAMQKGQGAQSTKEYERTLDKAVGEEVVDWEECELGCGAENGYDPKFDLGESMFNDLKLLEDLMREYPVWEDKTKKDELKAKYKKLEQDKQKKNKDIDVDKIEDALAYDGGTQCLAFQRPEEENHSIFGIRFWVGMGLGEGRSVVELKETRLRQRDTTTNTDVTSRLLLTLAPTILTNQWIKMRLWGVGKVDDFVGKLWTGWKALRDKGLQQIAMFQYVFNTISSSFSTLSQKVSEMHRHVHLCASTGFYDSSPYLQADNLPPNDTIAGPVEGLAAAHTAYDVPRYVSLLNICLLLSLSCTQILFIVQPGERNVFDQLWLEYELLEKHSIKVIRLTFDELSSCASVSSINAPLFTTSSSLHFPPGASPSSKFPLSTSAQPTPPPTSPPHPTTSTLKSLATQLHRHPYGLPPSPSRMELIAQNKLNDVMEVGVTRFHFSIQENNQLPLNFTHEYQAANRYSLHQPNPIPSWFRRACLENPRPLPDFTPSTWHNFVVQVDWDQRTLQVFYSTDGETLEAVTDVVQICQMRVLGVSAGAGIQVTHAQQDQDQI</sequence>
<feature type="domain" description="Glutathione synthase substrate-binding" evidence="3">
    <location>
        <begin position="422"/>
        <end position="475"/>
    </location>
</feature>
<reference evidence="5 6" key="1">
    <citation type="journal article" date="2020" name="ISME J.">
        <title>Uncovering the hidden diversity of litter-decomposition mechanisms in mushroom-forming fungi.</title>
        <authorList>
            <person name="Floudas D."/>
            <person name="Bentzer J."/>
            <person name="Ahren D."/>
            <person name="Johansson T."/>
            <person name="Persson P."/>
            <person name="Tunlid A."/>
        </authorList>
    </citation>
    <scope>NUCLEOTIDE SEQUENCE [LARGE SCALE GENOMIC DNA]</scope>
    <source>
        <strain evidence="5 6">CBS 291.85</strain>
    </source>
</reference>
<dbReference type="Pfam" id="PF03199">
    <property type="entry name" value="GSH_synthase"/>
    <property type="match status" value="1"/>
</dbReference>
<dbReference type="Pfam" id="PF18271">
    <property type="entry name" value="GH131_N"/>
    <property type="match status" value="2"/>
</dbReference>
<proteinExistence type="predicted"/>
<evidence type="ECO:0000259" key="3">
    <source>
        <dbReference type="Pfam" id="PF03199"/>
    </source>
</evidence>
<dbReference type="Gene3D" id="3.40.50.1760">
    <property type="entry name" value="Glutathione synthase, substrate-binding domain superfamily, eukaryotic"/>
    <property type="match status" value="1"/>
</dbReference>
<dbReference type="InterPro" id="IPR004887">
    <property type="entry name" value="GSH_synth_subst-bd"/>
</dbReference>
<dbReference type="SUPFAM" id="SSF56059">
    <property type="entry name" value="Glutathione synthetase ATP-binding domain-like"/>
    <property type="match status" value="1"/>
</dbReference>
<dbReference type="InterPro" id="IPR037013">
    <property type="entry name" value="GSH-S_sub-bd_sf"/>
</dbReference>
<dbReference type="InterPro" id="IPR041524">
    <property type="entry name" value="GH131_N"/>
</dbReference>
<dbReference type="EMBL" id="JAACJM010000060">
    <property type="protein sequence ID" value="KAF5354391.1"/>
    <property type="molecule type" value="Genomic_DNA"/>
</dbReference>
<dbReference type="PANTHER" id="PTHR11130">
    <property type="entry name" value="GLUTATHIONE SYNTHETASE"/>
    <property type="match status" value="1"/>
</dbReference>
<gene>
    <name evidence="5" type="ORF">D9758_010797</name>
</gene>
<dbReference type="InterPro" id="IPR005615">
    <property type="entry name" value="Glutathione_synthase"/>
</dbReference>